<dbReference type="Gene3D" id="3.60.21.10">
    <property type="match status" value="1"/>
</dbReference>
<dbReference type="RefSeq" id="WP_183673412.1">
    <property type="nucleotide sequence ID" value="NZ_CBCRYX010000002.1"/>
</dbReference>
<dbReference type="PANTHER" id="PTHR11575:SF23">
    <property type="entry name" value="5-NUCLEOTIDASE FAMILY PROTEIN"/>
    <property type="match status" value="1"/>
</dbReference>
<dbReference type="Pfam" id="PF00149">
    <property type="entry name" value="Metallophos"/>
    <property type="match status" value="1"/>
</dbReference>
<dbReference type="InterPro" id="IPR011240">
    <property type="entry name" value="Pesterase_YunD"/>
</dbReference>
<evidence type="ECO:0000313" key="5">
    <source>
        <dbReference type="EMBL" id="MBB5175793.1"/>
    </source>
</evidence>
<name>A0A9Q2HF57_9STAP</name>
<evidence type="ECO:0000256" key="1">
    <source>
        <dbReference type="ARBA" id="ARBA00022729"/>
    </source>
</evidence>
<feature type="domain" description="5'-Nucleotidase C-terminal" evidence="4">
    <location>
        <begin position="276"/>
        <end position="400"/>
    </location>
</feature>
<evidence type="ECO:0000256" key="2">
    <source>
        <dbReference type="RuleBase" id="RU362119"/>
    </source>
</evidence>
<dbReference type="Gene3D" id="3.90.780.10">
    <property type="entry name" value="5'-Nucleotidase, C-terminal domain"/>
    <property type="match status" value="1"/>
</dbReference>
<dbReference type="EMBL" id="JACHHF010000003">
    <property type="protein sequence ID" value="MBB5175793.1"/>
    <property type="molecule type" value="Genomic_DNA"/>
</dbReference>
<comment type="caution">
    <text evidence="5">The sequence shown here is derived from an EMBL/GenBank/DDBJ whole genome shotgun (WGS) entry which is preliminary data.</text>
</comment>
<proteinExistence type="inferred from homology"/>
<dbReference type="SUPFAM" id="SSF56300">
    <property type="entry name" value="Metallo-dependent phosphatases"/>
    <property type="match status" value="1"/>
</dbReference>
<dbReference type="GO" id="GO:0000166">
    <property type="term" value="F:nucleotide binding"/>
    <property type="evidence" value="ECO:0007669"/>
    <property type="project" value="UniProtKB-KW"/>
</dbReference>
<dbReference type="SUPFAM" id="SSF55816">
    <property type="entry name" value="5'-nucleotidase (syn. UDP-sugar hydrolase), C-terminal domain"/>
    <property type="match status" value="1"/>
</dbReference>
<dbReference type="InterPro" id="IPR008334">
    <property type="entry name" value="5'-Nucleotdase_C"/>
</dbReference>
<accession>A0A9Q2HF57</accession>
<organism evidence="5 6">
    <name type="scientific">Nosocomiicoccus ampullae</name>
    <dbReference type="NCBI Taxonomy" id="489910"/>
    <lineage>
        <taxon>Bacteria</taxon>
        <taxon>Bacillati</taxon>
        <taxon>Bacillota</taxon>
        <taxon>Bacilli</taxon>
        <taxon>Bacillales</taxon>
        <taxon>Staphylococcaceae</taxon>
        <taxon>Nosocomiicoccus</taxon>
    </lineage>
</organism>
<dbReference type="GO" id="GO:0009166">
    <property type="term" value="P:nucleotide catabolic process"/>
    <property type="evidence" value="ECO:0007669"/>
    <property type="project" value="InterPro"/>
</dbReference>
<keyword evidence="6" id="KW-1185">Reference proteome</keyword>
<dbReference type="InterPro" id="IPR036907">
    <property type="entry name" value="5'-Nucleotdase_C_sf"/>
</dbReference>
<dbReference type="PRINTS" id="PR01607">
    <property type="entry name" value="APYRASEFAMLY"/>
</dbReference>
<gene>
    <name evidence="5" type="ORF">HNQ45_000668</name>
</gene>
<protein>
    <submittedName>
        <fullName evidence="5">2',3'-cyclic-nucleotide 2'-phosphodiesterase (5'-nucleotidase family)</fullName>
    </submittedName>
</protein>
<comment type="similarity">
    <text evidence="2">Belongs to the 5'-nucleotidase family.</text>
</comment>
<dbReference type="InterPro" id="IPR029052">
    <property type="entry name" value="Metallo-depent_PP-like"/>
</dbReference>
<dbReference type="GO" id="GO:0030288">
    <property type="term" value="C:outer membrane-bounded periplasmic space"/>
    <property type="evidence" value="ECO:0007669"/>
    <property type="project" value="TreeGrafter"/>
</dbReference>
<dbReference type="PANTHER" id="PTHR11575">
    <property type="entry name" value="5'-NUCLEOTIDASE-RELATED"/>
    <property type="match status" value="1"/>
</dbReference>
<sequence length="441" mass="50953">MKTAIRIFHTNDIHSHLDNYNAISHYINEHKNDTSIYVDIGDHVDRSHPYTEATLGLGNVKLLNDAHCDVATIGNNEGITLSKEDLEHLYDDANFEVICANLRDDNGLLFKPYTIKRIGDLKIGFIAATVEFTPFYRALDLDVEGAFLFIEEYLKEMRHQCDAIVMLSHLGKYDDERLAAEFKEIDIIIGGHTHHTFPDDYFVNDTLITSAGRFGEYFGYVDLEFEDYKLVQSSSRIIDTNLLTNNYDAYYDVGKDMLKKEVKRDVLKIERTLYTINWFTYTMLKMIQSYTNTDVSMIHAGLIAAEFRGGTLTEYNLHKVLPHAINLIKIEMSGRDLKDMYYTANMQETKDEIIKGLGFRGDVMGVFLIDGLSVIESKREFYINGKMIDDDKIYTVGTLDMYSFGRFFPHFNSLKKTYYMPEFLRDIVNYYSESLLTSNDF</sequence>
<dbReference type="GO" id="GO:0008768">
    <property type="term" value="F:UDP-sugar diphosphatase activity"/>
    <property type="evidence" value="ECO:0007669"/>
    <property type="project" value="TreeGrafter"/>
</dbReference>
<keyword evidence="1" id="KW-0732">Signal</keyword>
<dbReference type="Pfam" id="PF02872">
    <property type="entry name" value="5_nucleotid_C"/>
    <property type="match status" value="1"/>
</dbReference>
<dbReference type="InterPro" id="IPR004843">
    <property type="entry name" value="Calcineurin-like_PHP"/>
</dbReference>
<dbReference type="CDD" id="cd00845">
    <property type="entry name" value="MPP_UshA_N_like"/>
    <property type="match status" value="1"/>
</dbReference>
<feature type="domain" description="Calcineurin-like phosphoesterase" evidence="3">
    <location>
        <begin position="5"/>
        <end position="195"/>
    </location>
</feature>
<dbReference type="InterPro" id="IPR006179">
    <property type="entry name" value="5_nucleotidase/apyrase"/>
</dbReference>
<dbReference type="Proteomes" id="UP000579136">
    <property type="component" value="Unassembled WGS sequence"/>
</dbReference>
<keyword evidence="2" id="KW-0378">Hydrolase</keyword>
<keyword evidence="2" id="KW-0547">Nucleotide-binding</keyword>
<evidence type="ECO:0000313" key="6">
    <source>
        <dbReference type="Proteomes" id="UP000579136"/>
    </source>
</evidence>
<dbReference type="AlphaFoldDB" id="A0A9Q2HF57"/>
<evidence type="ECO:0000259" key="3">
    <source>
        <dbReference type="Pfam" id="PF00149"/>
    </source>
</evidence>
<dbReference type="GO" id="GO:0008253">
    <property type="term" value="F:5'-nucleotidase activity"/>
    <property type="evidence" value="ECO:0007669"/>
    <property type="project" value="TreeGrafter"/>
</dbReference>
<evidence type="ECO:0000259" key="4">
    <source>
        <dbReference type="Pfam" id="PF02872"/>
    </source>
</evidence>
<reference evidence="5 6" key="1">
    <citation type="submission" date="2020-08" db="EMBL/GenBank/DDBJ databases">
        <title>Genomic Encyclopedia of Type Strains, Phase IV (KMG-IV): sequencing the most valuable type-strain genomes for metagenomic binning, comparative biology and taxonomic classification.</title>
        <authorList>
            <person name="Goeker M."/>
        </authorList>
    </citation>
    <scope>NUCLEOTIDE SEQUENCE [LARGE SCALE GENOMIC DNA]</scope>
    <source>
        <strain evidence="5 6">DSM 19163</strain>
    </source>
</reference>
<dbReference type="PIRSF" id="PIRSF036361">
    <property type="entry name" value="YunD"/>
    <property type="match status" value="1"/>
</dbReference>